<keyword evidence="3 5" id="KW-0808">Transferase</keyword>
<dbReference type="PANTHER" id="PTHR10629">
    <property type="entry name" value="CYTOSINE-SPECIFIC METHYLTRANSFERASE"/>
    <property type="match status" value="1"/>
</dbReference>
<dbReference type="InterPro" id="IPR029063">
    <property type="entry name" value="SAM-dependent_MTases_sf"/>
</dbReference>
<dbReference type="PRINTS" id="PR00105">
    <property type="entry name" value="C5METTRFRASE"/>
</dbReference>
<dbReference type="InterPro" id="IPR050390">
    <property type="entry name" value="C5-Methyltransferase"/>
</dbReference>
<accession>A0A1W1BVS6</accession>
<evidence type="ECO:0000256" key="4">
    <source>
        <dbReference type="ARBA" id="ARBA00022691"/>
    </source>
</evidence>
<dbReference type="EMBL" id="FPHI01000015">
    <property type="protein sequence ID" value="SFV57577.1"/>
    <property type="molecule type" value="Genomic_DNA"/>
</dbReference>
<sequence>MMKNNKKYKGIVAIDLFAGAGGLSRGLHDAGIKVIAGIDIDHTAQKTYEHNNKSKFITKDISKVTSEDIFELLKGYEDYYYLLAGCAPCQAFSTRNHKQKEVDERRSLLLQFKRLIEETNPDFVFMENVPGIKKREPHVYQEFEDTLLSTKYSVQADVVNTKFFEVPQERKRFVLFASKHNEMTLPEHIIKDDKFLTVKDTIYKLPEINAGEEHPKVINHSASSLAEINIKRLEQTPHDGGSRFDWKDEDLVPPCHKGVKGFGNSYGRLAWNKPAPTITTKFYTYSSGRHGHPEQNRAMSFKEGALLQSFPDDYIFFGSSAVKGRQIGNAVPPKMAYHFGKHFLKFL</sequence>
<name>A0A1W1BVS6_9ZZZZ</name>
<gene>
    <name evidence="5" type="ORF">MNB_SV-3-1385</name>
</gene>
<protein>
    <recommendedName>
        <fullName evidence="1">DNA (cytosine-5-)-methyltransferase</fullName>
        <ecNumber evidence="1">2.1.1.37</ecNumber>
    </recommendedName>
</protein>
<reference evidence="5" key="1">
    <citation type="submission" date="2016-10" db="EMBL/GenBank/DDBJ databases">
        <authorList>
            <person name="de Groot N.N."/>
        </authorList>
    </citation>
    <scope>NUCLEOTIDE SEQUENCE</scope>
</reference>
<dbReference type="EC" id="2.1.1.37" evidence="1"/>
<proteinExistence type="predicted"/>
<dbReference type="GO" id="GO:0003677">
    <property type="term" value="F:DNA binding"/>
    <property type="evidence" value="ECO:0007669"/>
    <property type="project" value="TreeGrafter"/>
</dbReference>
<dbReference type="Gene3D" id="3.40.50.150">
    <property type="entry name" value="Vaccinia Virus protein VP39"/>
    <property type="match status" value="1"/>
</dbReference>
<organism evidence="5">
    <name type="scientific">hydrothermal vent metagenome</name>
    <dbReference type="NCBI Taxonomy" id="652676"/>
    <lineage>
        <taxon>unclassified sequences</taxon>
        <taxon>metagenomes</taxon>
        <taxon>ecological metagenomes</taxon>
    </lineage>
</organism>
<dbReference type="NCBIfam" id="TIGR00675">
    <property type="entry name" value="dcm"/>
    <property type="match status" value="1"/>
</dbReference>
<evidence type="ECO:0000313" key="5">
    <source>
        <dbReference type="EMBL" id="SFV57577.1"/>
    </source>
</evidence>
<dbReference type="GO" id="GO:0003886">
    <property type="term" value="F:DNA (cytosine-5-)-methyltransferase activity"/>
    <property type="evidence" value="ECO:0007669"/>
    <property type="project" value="UniProtKB-EC"/>
</dbReference>
<keyword evidence="4" id="KW-0949">S-adenosyl-L-methionine</keyword>
<dbReference type="Gene3D" id="3.90.120.10">
    <property type="entry name" value="DNA Methylase, subunit A, domain 2"/>
    <property type="match status" value="1"/>
</dbReference>
<dbReference type="SUPFAM" id="SSF53335">
    <property type="entry name" value="S-adenosyl-L-methionine-dependent methyltransferases"/>
    <property type="match status" value="1"/>
</dbReference>
<dbReference type="GO" id="GO:0032259">
    <property type="term" value="P:methylation"/>
    <property type="evidence" value="ECO:0007669"/>
    <property type="project" value="UniProtKB-KW"/>
</dbReference>
<dbReference type="AlphaFoldDB" id="A0A1W1BVS6"/>
<keyword evidence="2 5" id="KW-0489">Methyltransferase</keyword>
<evidence type="ECO:0000256" key="1">
    <source>
        <dbReference type="ARBA" id="ARBA00011975"/>
    </source>
</evidence>
<dbReference type="PROSITE" id="PS51679">
    <property type="entry name" value="SAM_MT_C5"/>
    <property type="match status" value="1"/>
</dbReference>
<dbReference type="InterPro" id="IPR001525">
    <property type="entry name" value="C5_MeTfrase"/>
</dbReference>
<evidence type="ECO:0000256" key="2">
    <source>
        <dbReference type="ARBA" id="ARBA00022603"/>
    </source>
</evidence>
<dbReference type="Pfam" id="PF00145">
    <property type="entry name" value="DNA_methylase"/>
    <property type="match status" value="1"/>
</dbReference>
<dbReference type="GO" id="GO:0044027">
    <property type="term" value="P:negative regulation of gene expression via chromosomal CpG island methylation"/>
    <property type="evidence" value="ECO:0007669"/>
    <property type="project" value="TreeGrafter"/>
</dbReference>
<evidence type="ECO:0000256" key="3">
    <source>
        <dbReference type="ARBA" id="ARBA00022679"/>
    </source>
</evidence>
<dbReference type="PANTHER" id="PTHR10629:SF52">
    <property type="entry name" value="DNA (CYTOSINE-5)-METHYLTRANSFERASE 1"/>
    <property type="match status" value="1"/>
</dbReference>